<accession>A0A2S6C3L5</accession>
<sequence length="202" mass="22899">MQRPTPSVPGIPAEIIESILKFLPLLDICSVRLTNRILSSKATQDHFKSYFKTKHVDLTESALHAFVAATTDPRNLGCLLENFVLVGAVNNTLLLERILEQKSKRVVERMGMMSTARAVKCSEEELEAAARDLETLKKRKREQDELLERGGAALLLGRALGNLRRNGKKGMLKKLNLDVVIYREDAERCRVMMAARRRLWKD</sequence>
<evidence type="ECO:0000313" key="4">
    <source>
        <dbReference type="Proteomes" id="UP000237631"/>
    </source>
</evidence>
<dbReference type="OrthoDB" id="3438345at2759"/>
<reference evidence="4" key="1">
    <citation type="journal article" date="2017" name="bioRxiv">
        <title>Conservation of a gene cluster reveals novel cercosporin biosynthetic mechanisms and extends production to the genus Colletotrichum.</title>
        <authorList>
            <person name="de Jonge R."/>
            <person name="Ebert M.K."/>
            <person name="Huitt-Roehl C.R."/>
            <person name="Pal P."/>
            <person name="Suttle J.C."/>
            <person name="Spanner R.E."/>
            <person name="Neubauer J.D."/>
            <person name="Jurick W.M.II."/>
            <person name="Stott K.A."/>
            <person name="Secor G.A."/>
            <person name="Thomma B.P.H.J."/>
            <person name="Van de Peer Y."/>
            <person name="Townsend C.A."/>
            <person name="Bolton M.D."/>
        </authorList>
    </citation>
    <scope>NUCLEOTIDE SEQUENCE [LARGE SCALE GENOMIC DNA]</scope>
    <source>
        <strain evidence="4">CBS538.71</strain>
    </source>
</reference>
<proteinExistence type="predicted"/>
<dbReference type="InterPro" id="IPR036047">
    <property type="entry name" value="F-box-like_dom_sf"/>
</dbReference>
<name>A0A2S6C3L5_9PEZI</name>
<dbReference type="SUPFAM" id="SSF81383">
    <property type="entry name" value="F-box domain"/>
    <property type="match status" value="1"/>
</dbReference>
<dbReference type="Pfam" id="PF00646">
    <property type="entry name" value="F-box"/>
    <property type="match status" value="1"/>
</dbReference>
<gene>
    <name evidence="3" type="ORF">CBER1_06109</name>
</gene>
<dbReference type="EMBL" id="PNEN01000567">
    <property type="protein sequence ID" value="PPJ54310.1"/>
    <property type="molecule type" value="Genomic_DNA"/>
</dbReference>
<dbReference type="AlphaFoldDB" id="A0A2S6C3L5"/>
<dbReference type="InterPro" id="IPR001810">
    <property type="entry name" value="F-box_dom"/>
</dbReference>
<comment type="caution">
    <text evidence="3">The sequence shown here is derived from an EMBL/GenBank/DDBJ whole genome shotgun (WGS) entry which is preliminary data.</text>
</comment>
<keyword evidence="1" id="KW-0175">Coiled coil</keyword>
<dbReference type="SMART" id="SM00256">
    <property type="entry name" value="FBOX"/>
    <property type="match status" value="1"/>
</dbReference>
<organism evidence="3 4">
    <name type="scientific">Cercospora berteroae</name>
    <dbReference type="NCBI Taxonomy" id="357750"/>
    <lineage>
        <taxon>Eukaryota</taxon>
        <taxon>Fungi</taxon>
        <taxon>Dikarya</taxon>
        <taxon>Ascomycota</taxon>
        <taxon>Pezizomycotina</taxon>
        <taxon>Dothideomycetes</taxon>
        <taxon>Dothideomycetidae</taxon>
        <taxon>Mycosphaerellales</taxon>
        <taxon>Mycosphaerellaceae</taxon>
        <taxon>Cercospora</taxon>
    </lineage>
</organism>
<evidence type="ECO:0000256" key="1">
    <source>
        <dbReference type="SAM" id="Coils"/>
    </source>
</evidence>
<protein>
    <recommendedName>
        <fullName evidence="2">F-box domain-containing protein</fullName>
    </recommendedName>
</protein>
<keyword evidence="4" id="KW-1185">Reference proteome</keyword>
<feature type="domain" description="F-box" evidence="2">
    <location>
        <begin position="11"/>
        <end position="53"/>
    </location>
</feature>
<dbReference type="Proteomes" id="UP000237631">
    <property type="component" value="Unassembled WGS sequence"/>
</dbReference>
<evidence type="ECO:0000259" key="2">
    <source>
        <dbReference type="SMART" id="SM00256"/>
    </source>
</evidence>
<feature type="coiled-coil region" evidence="1">
    <location>
        <begin position="119"/>
        <end position="146"/>
    </location>
</feature>
<evidence type="ECO:0000313" key="3">
    <source>
        <dbReference type="EMBL" id="PPJ54310.1"/>
    </source>
</evidence>